<dbReference type="Gene3D" id="1.25.40.10">
    <property type="entry name" value="Tetratricopeptide repeat domain"/>
    <property type="match status" value="1"/>
</dbReference>
<keyword evidence="3" id="KW-0472">Membrane</keyword>
<keyword evidence="2" id="KW-0175">Coiled coil</keyword>
<keyword evidence="3" id="KW-1133">Transmembrane helix</keyword>
<evidence type="ECO:0008006" key="6">
    <source>
        <dbReference type="Google" id="ProtNLM"/>
    </source>
</evidence>
<dbReference type="InterPro" id="IPR019734">
    <property type="entry name" value="TPR_rpt"/>
</dbReference>
<proteinExistence type="predicted"/>
<evidence type="ECO:0000256" key="2">
    <source>
        <dbReference type="SAM" id="Coils"/>
    </source>
</evidence>
<evidence type="ECO:0000256" key="3">
    <source>
        <dbReference type="SAM" id="Phobius"/>
    </source>
</evidence>
<dbReference type="EMBL" id="VZCC01000014">
    <property type="protein sequence ID" value="MQN83032.1"/>
    <property type="molecule type" value="Genomic_DNA"/>
</dbReference>
<sequence>MKNIAILLLVSMLISCTPQENNKKLANIERIMLAYPDSALTLLQKDSASICEMGKDAQMHYQITLFRINDLQYKPHTSDSMMLKVADYFEKRNNKVLLSQAYYCLGCIYIDLNNHPKAINYFLKAIHTDSINAPKEMLGRCYCQLSDLEDNRLNKQQALLYCKKAYSYIKQTEDYGLTNACLMDMGHYYYDLGKIKEYSSFTKIAKKNILEDHDTLNLRRFIVSEGEKAVYSNNQQKLKKLILEAKKELTPEQQQDWGINMMQGYLHKFLHQQDSALYFFQKGLKIEDPWRKYEANIAMSETKADENKYEEAWALQKEAIKLKNEIDSIDNKSEAEKMKAAYNYEEEVAKREEAEEARYHFMLGIMVAICCILGLSSFVLYLKNSSKKKELLQLRVIAQQNKEITQQKTHIQSQDTLIQCQKTQIENQNEDIQKLENRNNHLSKYELLSSDARNCKIGEQIHFHEDKWNQFRMSEAYTHLHRMINDGLMNYKASDYKKASSAIKEEIDNFFNDYGKRLKVAFPEIKDSQITFAYLVKADVKFSNIAILLNKSKPSITKTSKGFLQLLEKPYTTKELIEFLQNF</sequence>
<gene>
    <name evidence="4" type="ORF">F7D74_03275</name>
</gene>
<dbReference type="RefSeq" id="WP_153118356.1">
    <property type="nucleotide sequence ID" value="NZ_VZCC01000014.1"/>
</dbReference>
<dbReference type="PROSITE" id="PS50005">
    <property type="entry name" value="TPR"/>
    <property type="match status" value="1"/>
</dbReference>
<evidence type="ECO:0000256" key="1">
    <source>
        <dbReference type="PROSITE-ProRule" id="PRU00339"/>
    </source>
</evidence>
<dbReference type="PROSITE" id="PS51257">
    <property type="entry name" value="PROKAR_LIPOPROTEIN"/>
    <property type="match status" value="1"/>
</dbReference>
<comment type="caution">
    <text evidence="4">The sequence shown here is derived from an EMBL/GenBank/DDBJ whole genome shotgun (WGS) entry which is preliminary data.</text>
</comment>
<feature type="repeat" description="TPR" evidence="1">
    <location>
        <begin position="99"/>
        <end position="132"/>
    </location>
</feature>
<dbReference type="Proteomes" id="UP000421408">
    <property type="component" value="Unassembled WGS sequence"/>
</dbReference>
<feature type="transmembrane region" description="Helical" evidence="3">
    <location>
        <begin position="359"/>
        <end position="382"/>
    </location>
</feature>
<evidence type="ECO:0000313" key="5">
    <source>
        <dbReference type="Proteomes" id="UP000421408"/>
    </source>
</evidence>
<accession>A0AA90UXU8</accession>
<protein>
    <recommendedName>
        <fullName evidence="6">Tetratricopeptide repeat protein</fullName>
    </recommendedName>
</protein>
<dbReference type="SMART" id="SM00028">
    <property type="entry name" value="TPR"/>
    <property type="match status" value="1"/>
</dbReference>
<dbReference type="InterPro" id="IPR011990">
    <property type="entry name" value="TPR-like_helical_dom_sf"/>
</dbReference>
<organism evidence="4 5">
    <name type="scientific">Segatella copri</name>
    <dbReference type="NCBI Taxonomy" id="165179"/>
    <lineage>
        <taxon>Bacteria</taxon>
        <taxon>Pseudomonadati</taxon>
        <taxon>Bacteroidota</taxon>
        <taxon>Bacteroidia</taxon>
        <taxon>Bacteroidales</taxon>
        <taxon>Prevotellaceae</taxon>
        <taxon>Segatella</taxon>
    </lineage>
</organism>
<dbReference type="AlphaFoldDB" id="A0AA90UXU8"/>
<keyword evidence="3" id="KW-0812">Transmembrane</keyword>
<dbReference type="SUPFAM" id="SSF48452">
    <property type="entry name" value="TPR-like"/>
    <property type="match status" value="1"/>
</dbReference>
<name>A0AA90UXU8_9BACT</name>
<evidence type="ECO:0000313" key="4">
    <source>
        <dbReference type="EMBL" id="MQN83032.1"/>
    </source>
</evidence>
<feature type="coiled-coil region" evidence="2">
    <location>
        <begin position="418"/>
        <end position="445"/>
    </location>
</feature>
<reference evidence="5" key="1">
    <citation type="submission" date="2019-09" db="EMBL/GenBank/DDBJ databases">
        <title>Distinct polysaccharide growth profiles of human intestinal Prevotella copri isolates.</title>
        <authorList>
            <person name="Fehlner-Peach H."/>
            <person name="Magnabosco C."/>
            <person name="Raghavan V."/>
            <person name="Scher J.U."/>
            <person name="Tett A."/>
            <person name="Cox L.M."/>
            <person name="Gottsegen C."/>
            <person name="Watters A."/>
            <person name="Wiltshire- Gordon J.D."/>
            <person name="Segata N."/>
            <person name="Bonneau R."/>
            <person name="Littman D.R."/>
        </authorList>
    </citation>
    <scope>NUCLEOTIDE SEQUENCE [LARGE SCALE GENOMIC DNA]</scope>
    <source>
        <strain evidence="5">iAA108</strain>
    </source>
</reference>
<keyword evidence="1" id="KW-0802">TPR repeat</keyword>